<evidence type="ECO:0000313" key="3">
    <source>
        <dbReference type="EMBL" id="RDU71794.1"/>
    </source>
</evidence>
<dbReference type="InterPro" id="IPR043724">
    <property type="entry name" value="DUF5666"/>
</dbReference>
<feature type="chain" id="PRO_5017770725" description="DUF5666 domain-containing protein" evidence="1">
    <location>
        <begin position="21"/>
        <end position="102"/>
    </location>
</feature>
<dbReference type="AlphaFoldDB" id="A0A3D8J4J2"/>
<feature type="signal peptide" evidence="1">
    <location>
        <begin position="1"/>
        <end position="20"/>
    </location>
</feature>
<dbReference type="Pfam" id="PF18914">
    <property type="entry name" value="DUF5666"/>
    <property type="match status" value="1"/>
</dbReference>
<sequence>MKNLLVSAILGAMCVSGLSAMDLKGMIEGIDDSSKTIQVNGNTIKVMPYTKIKQESCGIGWDSAKKFVDLKKGDFIKVDLSKNSQKMVAEKIKIKCVKNPAY</sequence>
<feature type="domain" description="DUF5666" evidence="2">
    <location>
        <begin position="24"/>
        <end position="93"/>
    </location>
</feature>
<comment type="caution">
    <text evidence="3">The sequence shown here is derived from an EMBL/GenBank/DDBJ whole genome shotgun (WGS) entry which is preliminary data.</text>
</comment>
<evidence type="ECO:0000313" key="4">
    <source>
        <dbReference type="Proteomes" id="UP000257045"/>
    </source>
</evidence>
<dbReference type="OrthoDB" id="5329500at2"/>
<evidence type="ECO:0000256" key="1">
    <source>
        <dbReference type="SAM" id="SignalP"/>
    </source>
</evidence>
<evidence type="ECO:0000259" key="2">
    <source>
        <dbReference type="Pfam" id="PF18914"/>
    </source>
</evidence>
<gene>
    <name evidence="3" type="ORF">CQA58_01765</name>
</gene>
<accession>A0A3D8J4J2</accession>
<name>A0A3D8J4J2_9HELI</name>
<dbReference type="RefSeq" id="WP_115569004.1">
    <property type="nucleotide sequence ID" value="NZ_NXLV01000002.1"/>
</dbReference>
<protein>
    <recommendedName>
        <fullName evidence="2">DUF5666 domain-containing protein</fullName>
    </recommendedName>
</protein>
<proteinExistence type="predicted"/>
<keyword evidence="4" id="KW-1185">Reference proteome</keyword>
<reference evidence="3 4" key="1">
    <citation type="submission" date="2018-04" db="EMBL/GenBank/DDBJ databases">
        <title>Novel Campyloabacter and Helicobacter Species and Strains.</title>
        <authorList>
            <person name="Mannion A.J."/>
            <person name="Shen Z."/>
            <person name="Fox J.G."/>
        </authorList>
    </citation>
    <scope>NUCLEOTIDE SEQUENCE [LARGE SCALE GENOMIC DNA]</scope>
    <source>
        <strain evidence="3 4">MIT 04-9366</strain>
    </source>
</reference>
<organism evidence="3 4">
    <name type="scientific">Helicobacter brantae</name>
    <dbReference type="NCBI Taxonomy" id="375927"/>
    <lineage>
        <taxon>Bacteria</taxon>
        <taxon>Pseudomonadati</taxon>
        <taxon>Campylobacterota</taxon>
        <taxon>Epsilonproteobacteria</taxon>
        <taxon>Campylobacterales</taxon>
        <taxon>Helicobacteraceae</taxon>
        <taxon>Helicobacter</taxon>
    </lineage>
</organism>
<dbReference type="Proteomes" id="UP000257045">
    <property type="component" value="Unassembled WGS sequence"/>
</dbReference>
<keyword evidence="1" id="KW-0732">Signal</keyword>
<dbReference type="EMBL" id="NXLV01000002">
    <property type="protein sequence ID" value="RDU71794.1"/>
    <property type="molecule type" value="Genomic_DNA"/>
</dbReference>